<dbReference type="Pfam" id="PF20176">
    <property type="entry name" value="DUF6541"/>
    <property type="match status" value="1"/>
</dbReference>
<feature type="transmembrane region" description="Helical" evidence="1">
    <location>
        <begin position="272"/>
        <end position="289"/>
    </location>
</feature>
<gene>
    <name evidence="2" type="ORF">BKD30_04045</name>
</gene>
<proteinExistence type="predicted"/>
<feature type="transmembrane region" description="Helical" evidence="1">
    <location>
        <begin position="115"/>
        <end position="136"/>
    </location>
</feature>
<feature type="transmembrane region" description="Helical" evidence="1">
    <location>
        <begin position="87"/>
        <end position="109"/>
    </location>
</feature>
<evidence type="ECO:0000313" key="3">
    <source>
        <dbReference type="Proteomes" id="UP000187085"/>
    </source>
</evidence>
<organism evidence="2 3">
    <name type="scientific">Tersicoccus phoenicis</name>
    <dbReference type="NCBI Taxonomy" id="554083"/>
    <lineage>
        <taxon>Bacteria</taxon>
        <taxon>Bacillati</taxon>
        <taxon>Actinomycetota</taxon>
        <taxon>Actinomycetes</taxon>
        <taxon>Micrococcales</taxon>
        <taxon>Micrococcaceae</taxon>
        <taxon>Tersicoccus</taxon>
    </lineage>
</organism>
<reference evidence="2 3" key="1">
    <citation type="submission" date="2016-12" db="EMBL/GenBank/DDBJ databases">
        <title>Draft genome of Tersicoccus phoenicis 1P05MA.</title>
        <authorList>
            <person name="Nakajima Y."/>
            <person name="Yoshizawa S."/>
            <person name="Nakamura K."/>
            <person name="Ogura Y."/>
            <person name="Hayashi T."/>
            <person name="Kogure K."/>
        </authorList>
    </citation>
    <scope>NUCLEOTIDE SEQUENCE [LARGE SCALE GENOMIC DNA]</scope>
    <source>
        <strain evidence="2 3">1p05MA</strain>
    </source>
</reference>
<keyword evidence="1" id="KW-0472">Membrane</keyword>
<feature type="transmembrane region" description="Helical" evidence="1">
    <location>
        <begin position="296"/>
        <end position="316"/>
    </location>
</feature>
<feature type="transmembrane region" description="Helical" evidence="1">
    <location>
        <begin position="175"/>
        <end position="208"/>
    </location>
</feature>
<keyword evidence="1" id="KW-0812">Transmembrane</keyword>
<dbReference type="EMBL" id="MRDE01000017">
    <property type="protein sequence ID" value="OMH27067.1"/>
    <property type="molecule type" value="Genomic_DNA"/>
</dbReference>
<dbReference type="InterPro" id="IPR046671">
    <property type="entry name" value="DUF6541"/>
</dbReference>
<keyword evidence="1" id="KW-1133">Transmembrane helix</keyword>
<comment type="caution">
    <text evidence="2">The sequence shown here is derived from an EMBL/GenBank/DDBJ whole genome shotgun (WGS) entry which is preliminary data.</text>
</comment>
<feature type="transmembrane region" description="Helical" evidence="1">
    <location>
        <begin position="340"/>
        <end position="364"/>
    </location>
</feature>
<sequence length="548" mass="58812">MLVGGGIVGFRLTQMFIAPENVSQTPDNLFHQNALRVIEETGRASSLTLGNLDPTATGISFYPGVWHDMTALIMSTFGLSTAVASNLMSIVIGAVFWPLSIVLLLRVFFGRNMLLMVAGGLLSAFFGIFPYVPLFFGVLYPNYLAMALLPALLALIAAALGVSRDLDSPLPARLLLGAIASVGTFLAHPSIGLLAMAASCPLLIFWSVRVTRTSRLRWRVAVPTVVGVSYVAIVCLLWARLRPSAAASGWKPFQTVAQAVGEAVSSAPVGRPFPTALTILTVLGIWFLLRRRDAPAISLVVICALTMWFYVVSASWRPDSVRDAITRVWYNDSFRTGPQIAAVVAPVAAYGLAVILMLLARSVCRATGRLRRPVRQLSATALVIVSAVAVTAWGQDYSVSYGQIIGQGNYRFNDHSPLLNTDEAQVVSRLNKTVAPNSVIANVPGDGSGLIYAMTGQRTVLMTAQATPTGDAKQIYDRLGNVQSDPSVCRAVDATRIRYVAAFGSEVNLMRHDYAGFRGLENNPGVTLVDSAGQARLYRITACDESAS</sequence>
<dbReference type="OrthoDB" id="3169698at2"/>
<feature type="transmembrane region" description="Helical" evidence="1">
    <location>
        <begin position="220"/>
        <end position="241"/>
    </location>
</feature>
<feature type="transmembrane region" description="Helical" evidence="1">
    <location>
        <begin position="376"/>
        <end position="394"/>
    </location>
</feature>
<dbReference type="AlphaFoldDB" id="A0A1R1LHS4"/>
<protein>
    <recommendedName>
        <fullName evidence="4">Glycosyltransferase RgtA/B/C/D-like domain-containing protein</fullName>
    </recommendedName>
</protein>
<feature type="transmembrane region" description="Helical" evidence="1">
    <location>
        <begin position="143"/>
        <end position="163"/>
    </location>
</feature>
<name>A0A1R1LHS4_9MICC</name>
<evidence type="ECO:0000313" key="2">
    <source>
        <dbReference type="EMBL" id="OMH27067.1"/>
    </source>
</evidence>
<evidence type="ECO:0000256" key="1">
    <source>
        <dbReference type="SAM" id="Phobius"/>
    </source>
</evidence>
<evidence type="ECO:0008006" key="4">
    <source>
        <dbReference type="Google" id="ProtNLM"/>
    </source>
</evidence>
<dbReference type="Proteomes" id="UP000187085">
    <property type="component" value="Unassembled WGS sequence"/>
</dbReference>
<accession>A0A1R1LHS4</accession>
<dbReference type="STRING" id="554083.BKD30_04045"/>
<keyword evidence="3" id="KW-1185">Reference proteome</keyword>